<proteinExistence type="predicted"/>
<accession>A0A7S3EBZ0</accession>
<organism evidence="1">
    <name type="scientific">Rhodosorus marinus</name>
    <dbReference type="NCBI Taxonomy" id="101924"/>
    <lineage>
        <taxon>Eukaryota</taxon>
        <taxon>Rhodophyta</taxon>
        <taxon>Stylonematophyceae</taxon>
        <taxon>Stylonematales</taxon>
        <taxon>Stylonemataceae</taxon>
        <taxon>Rhodosorus</taxon>
    </lineage>
</organism>
<dbReference type="EMBL" id="HBHW01012202">
    <property type="protein sequence ID" value="CAE0041530.1"/>
    <property type="molecule type" value="Transcribed_RNA"/>
</dbReference>
<protein>
    <submittedName>
        <fullName evidence="1">Uncharacterized protein</fullName>
    </submittedName>
</protein>
<reference evidence="1" key="1">
    <citation type="submission" date="2021-01" db="EMBL/GenBank/DDBJ databases">
        <authorList>
            <person name="Corre E."/>
            <person name="Pelletier E."/>
            <person name="Niang G."/>
            <person name="Scheremetjew M."/>
            <person name="Finn R."/>
            <person name="Kale V."/>
            <person name="Holt S."/>
            <person name="Cochrane G."/>
            <person name="Meng A."/>
            <person name="Brown T."/>
            <person name="Cohen L."/>
        </authorList>
    </citation>
    <scope>NUCLEOTIDE SEQUENCE</scope>
    <source>
        <strain evidence="1">CCMP 769</strain>
    </source>
</reference>
<evidence type="ECO:0000313" key="1">
    <source>
        <dbReference type="EMBL" id="CAE0041530.1"/>
    </source>
</evidence>
<name>A0A7S3EBZ0_9RHOD</name>
<sequence>MELVLSPIQARVLSRTNCSVERRNTHLKFFLPSRYYDGSLVNAVFLASQSKKELLVSPVTIEALWGGPAEPGKTLGLKKGPSSRNGFLIGDWPWLYDKKSSF</sequence>
<gene>
    <name evidence="1" type="ORF">RMAR00112_LOCUS9494</name>
</gene>
<dbReference type="AlphaFoldDB" id="A0A7S3EBZ0"/>